<organism evidence="1 2">
    <name type="scientific">Rhodocista pekingensis</name>
    <dbReference type="NCBI Taxonomy" id="201185"/>
    <lineage>
        <taxon>Bacteria</taxon>
        <taxon>Pseudomonadati</taxon>
        <taxon>Pseudomonadota</taxon>
        <taxon>Alphaproteobacteria</taxon>
        <taxon>Rhodospirillales</taxon>
        <taxon>Azospirillaceae</taxon>
        <taxon>Rhodocista</taxon>
    </lineage>
</organism>
<keyword evidence="2" id="KW-1185">Reference proteome</keyword>
<dbReference type="RefSeq" id="WP_377360491.1">
    <property type="nucleotide sequence ID" value="NZ_JBHTCM010000025.1"/>
</dbReference>
<evidence type="ECO:0000313" key="2">
    <source>
        <dbReference type="Proteomes" id="UP001596456"/>
    </source>
</evidence>
<name>A0ABW2L184_9PROT</name>
<dbReference type="Proteomes" id="UP001596456">
    <property type="component" value="Unassembled WGS sequence"/>
</dbReference>
<sequence>MADQATVTFQYDPREDRLFLLLGPAEPPRVVSMTRRMTHRLAATLAGALERVNRPAQRAPADLRDEVVRMTHQGAVAQAVRSESPWTVDAAARTGAASALVTRVDVHVRGGGFTLELFSEEGGLASISSSAAEMHQILQVLLSFAEQADWNLGVAVPWLTERRPGAPGQPAGLPQ</sequence>
<reference evidence="2" key="1">
    <citation type="journal article" date="2019" name="Int. J. Syst. Evol. Microbiol.">
        <title>The Global Catalogue of Microorganisms (GCM) 10K type strain sequencing project: providing services to taxonomists for standard genome sequencing and annotation.</title>
        <authorList>
            <consortium name="The Broad Institute Genomics Platform"/>
            <consortium name="The Broad Institute Genome Sequencing Center for Infectious Disease"/>
            <person name="Wu L."/>
            <person name="Ma J."/>
        </authorList>
    </citation>
    <scope>NUCLEOTIDE SEQUENCE [LARGE SCALE GENOMIC DNA]</scope>
    <source>
        <strain evidence="2">CGMCC 1.16275</strain>
    </source>
</reference>
<comment type="caution">
    <text evidence="1">The sequence shown here is derived from an EMBL/GenBank/DDBJ whole genome shotgun (WGS) entry which is preliminary data.</text>
</comment>
<gene>
    <name evidence="1" type="ORF">ACFQPS_17425</name>
</gene>
<dbReference type="EMBL" id="JBHTCM010000025">
    <property type="protein sequence ID" value="MFC7334950.1"/>
    <property type="molecule type" value="Genomic_DNA"/>
</dbReference>
<accession>A0ABW2L184</accession>
<evidence type="ECO:0000313" key="1">
    <source>
        <dbReference type="EMBL" id="MFC7334950.1"/>
    </source>
</evidence>
<protein>
    <submittedName>
        <fullName evidence="1">Uncharacterized protein</fullName>
    </submittedName>
</protein>
<proteinExistence type="predicted"/>